<evidence type="ECO:0000256" key="1">
    <source>
        <dbReference type="ARBA" id="ARBA00004141"/>
    </source>
</evidence>
<protein>
    <recommendedName>
        <fullName evidence="9">ZIP family metal transporter</fullName>
    </recommendedName>
</protein>
<reference evidence="7" key="1">
    <citation type="submission" date="2021-04" db="EMBL/GenBank/DDBJ databases">
        <authorList>
            <person name="Rodrigo-Torres L."/>
            <person name="Arahal R. D."/>
            <person name="Lucena T."/>
        </authorList>
    </citation>
    <scope>NUCLEOTIDE SEQUENCE</scope>
    <source>
        <strain evidence="7">AS29M-1</strain>
    </source>
</reference>
<name>A0A916JNP4_9FLAO</name>
<evidence type="ECO:0008006" key="9">
    <source>
        <dbReference type="Google" id="ProtNLM"/>
    </source>
</evidence>
<dbReference type="InterPro" id="IPR003689">
    <property type="entry name" value="ZIP"/>
</dbReference>
<accession>A0A916JNP4</accession>
<feature type="transmembrane region" description="Helical" evidence="6">
    <location>
        <begin position="194"/>
        <end position="214"/>
    </location>
</feature>
<keyword evidence="8" id="KW-1185">Reference proteome</keyword>
<evidence type="ECO:0000313" key="7">
    <source>
        <dbReference type="EMBL" id="CAG5084136.1"/>
    </source>
</evidence>
<feature type="transmembrane region" description="Helical" evidence="6">
    <location>
        <begin position="167"/>
        <end position="187"/>
    </location>
</feature>
<keyword evidence="4 6" id="KW-0472">Membrane</keyword>
<comment type="subcellular location">
    <subcellularLocation>
        <location evidence="1">Membrane</location>
        <topology evidence="1">Multi-pass membrane protein</topology>
    </subcellularLocation>
</comment>
<proteinExistence type="predicted"/>
<feature type="transmembrane region" description="Helical" evidence="6">
    <location>
        <begin position="31"/>
        <end position="49"/>
    </location>
</feature>
<evidence type="ECO:0000313" key="8">
    <source>
        <dbReference type="Proteomes" id="UP000683507"/>
    </source>
</evidence>
<keyword evidence="2 6" id="KW-0812">Transmembrane</keyword>
<gene>
    <name evidence="7" type="ORF">CRYO30217_02386</name>
</gene>
<dbReference type="EMBL" id="OU015584">
    <property type="protein sequence ID" value="CAG5084136.1"/>
    <property type="molecule type" value="Genomic_DNA"/>
</dbReference>
<dbReference type="RefSeq" id="WP_258542616.1">
    <property type="nucleotide sequence ID" value="NZ_OU015584.1"/>
</dbReference>
<dbReference type="Pfam" id="PF02535">
    <property type="entry name" value="Zip"/>
    <property type="match status" value="1"/>
</dbReference>
<dbReference type="AlphaFoldDB" id="A0A916JNP4"/>
<feature type="transmembrane region" description="Helical" evidence="6">
    <location>
        <begin position="256"/>
        <end position="273"/>
    </location>
</feature>
<keyword evidence="3 6" id="KW-1133">Transmembrane helix</keyword>
<evidence type="ECO:0000256" key="2">
    <source>
        <dbReference type="ARBA" id="ARBA00022692"/>
    </source>
</evidence>
<dbReference type="GO" id="GO:0005385">
    <property type="term" value="F:zinc ion transmembrane transporter activity"/>
    <property type="evidence" value="ECO:0007669"/>
    <property type="project" value="TreeGrafter"/>
</dbReference>
<feature type="region of interest" description="Disordered" evidence="5">
    <location>
        <begin position="122"/>
        <end position="155"/>
    </location>
</feature>
<feature type="transmembrane region" description="Helical" evidence="6">
    <location>
        <begin position="226"/>
        <end position="247"/>
    </location>
</feature>
<evidence type="ECO:0000256" key="3">
    <source>
        <dbReference type="ARBA" id="ARBA00022989"/>
    </source>
</evidence>
<feature type="compositionally biased region" description="Basic and acidic residues" evidence="5">
    <location>
        <begin position="129"/>
        <end position="139"/>
    </location>
</feature>
<dbReference type="KEGG" id="ptan:CRYO30217_02386"/>
<dbReference type="Proteomes" id="UP000683507">
    <property type="component" value="Chromosome"/>
</dbReference>
<evidence type="ECO:0000256" key="4">
    <source>
        <dbReference type="ARBA" id="ARBA00023136"/>
    </source>
</evidence>
<dbReference type="GO" id="GO:0016020">
    <property type="term" value="C:membrane"/>
    <property type="evidence" value="ECO:0007669"/>
    <property type="project" value="UniProtKB-SubCell"/>
</dbReference>
<sequence length="274" mass="30102">MTILILIVVVLLTGGVAFLFSDKIKTNHRLFSTFSAALVASLIFVHILPDIYNSGAGVNWLGLTLLIGLILQLILEKMTHGVGHGHDHSHAKNHKSILIGVMLGLCAHSFIEGMPISVEEQDVASTHQVHQEDGGESHEHHHHHDHSGHGHEHLDMSKEGTKLTTKFVTAVLMHKIPVTIMLSLFLLSVGVKPINFFLLLSLFASMTPLGMFIGKTLMNNPSLDVYKYYLLALSTGMLLHIITSILFEHGHSRKETNLHILLIIIGAGIGVLLF</sequence>
<evidence type="ECO:0000256" key="6">
    <source>
        <dbReference type="SAM" id="Phobius"/>
    </source>
</evidence>
<evidence type="ECO:0000256" key="5">
    <source>
        <dbReference type="SAM" id="MobiDB-lite"/>
    </source>
</evidence>
<organism evidence="7 8">
    <name type="scientific">Parvicella tangerina</name>
    <dbReference type="NCBI Taxonomy" id="2829795"/>
    <lineage>
        <taxon>Bacteria</taxon>
        <taxon>Pseudomonadati</taxon>
        <taxon>Bacteroidota</taxon>
        <taxon>Flavobacteriia</taxon>
        <taxon>Flavobacteriales</taxon>
        <taxon>Parvicellaceae</taxon>
        <taxon>Parvicella</taxon>
    </lineage>
</organism>
<dbReference type="PANTHER" id="PTHR11040">
    <property type="entry name" value="ZINC/IRON TRANSPORTER"/>
    <property type="match status" value="1"/>
</dbReference>
<dbReference type="PANTHER" id="PTHR11040:SF44">
    <property type="entry name" value="PROTEIN ZNTC-RELATED"/>
    <property type="match status" value="1"/>
</dbReference>
<feature type="transmembrane region" description="Helical" evidence="6">
    <location>
        <begin position="56"/>
        <end position="75"/>
    </location>
</feature>